<feature type="compositionally biased region" description="Low complexity" evidence="1">
    <location>
        <begin position="446"/>
        <end position="456"/>
    </location>
</feature>
<dbReference type="SUPFAM" id="SSF81383">
    <property type="entry name" value="F-box domain"/>
    <property type="match status" value="1"/>
</dbReference>
<dbReference type="AlphaFoldDB" id="A0AAV5CN83"/>
<reference evidence="3" key="1">
    <citation type="journal article" date="2018" name="DNA Res.">
        <title>Multiple hybrid de novo genome assembly of finger millet, an orphan allotetraploid crop.</title>
        <authorList>
            <person name="Hatakeyama M."/>
            <person name="Aluri S."/>
            <person name="Balachadran M.T."/>
            <person name="Sivarajan S.R."/>
            <person name="Patrignani A."/>
            <person name="Gruter S."/>
            <person name="Poveda L."/>
            <person name="Shimizu-Inatsugi R."/>
            <person name="Baeten J."/>
            <person name="Francoijs K.J."/>
            <person name="Nataraja K.N."/>
            <person name="Reddy Y.A.N."/>
            <person name="Phadnis S."/>
            <person name="Ravikumar R.L."/>
            <person name="Schlapbach R."/>
            <person name="Sreeman S.M."/>
            <person name="Shimizu K.K."/>
        </authorList>
    </citation>
    <scope>NUCLEOTIDE SEQUENCE</scope>
</reference>
<accession>A0AAV5CN83</accession>
<dbReference type="Pfam" id="PF03478">
    <property type="entry name" value="Beta-prop_KIB1-4"/>
    <property type="match status" value="1"/>
</dbReference>
<keyword evidence="4" id="KW-1185">Reference proteome</keyword>
<feature type="domain" description="KIB1-4 beta-propeller" evidence="2">
    <location>
        <begin position="92"/>
        <end position="350"/>
    </location>
</feature>
<evidence type="ECO:0000313" key="4">
    <source>
        <dbReference type="Proteomes" id="UP001054889"/>
    </source>
</evidence>
<dbReference type="Proteomes" id="UP001054889">
    <property type="component" value="Unassembled WGS sequence"/>
</dbReference>
<feature type="region of interest" description="Disordered" evidence="1">
    <location>
        <begin position="429"/>
        <end position="456"/>
    </location>
</feature>
<sequence>MDDTRWSDLPSDLLRDISGRLHDPVDFVCFHAVCKPWRDAAPPSPPAFLPLLLAPGAGGSWGSRSPYPLVKSIFSTTAWLAYSVVPNRHHHHHKWLARADGTGTWLLSPTGTGPGDEAPCLVDPLTSAVTARLPRFPDEIACYVQCVPDGMVLDDDTIVLCVVDEFLKNDGTTLAAAVLRPGDAAWTVVLEPLLACADFCFRSAPAQVDGEIVLADFFDMCAMKLRVAGGMADVIQTRCDVDDPAVEGRPPVWTPYSYIVESRGELLSVRVIHGDVLSEGDWHTTGRSGTLSVTLHSLELGPDDGKRPRWARRDGQSLGDRVLFLGRPASFAVDASRFGGAVDGGCAYLVLKSRSPLWTEACLVYKYSFMDGKATVVAELPKGWETEMSIMWFVPQLATIATTQRIGNGRSPTCRCFFFHSNSRFIGGGGGGDKDNIHRQNKKPESPSASSPYAASPPALLPSSSVLRDLLCHGRRHLVARLSGDLLRDISGRLRDHDDFTRFHTVCKPWQNAAPLSPPFLWLPLTRGGSC</sequence>
<proteinExistence type="predicted"/>
<reference evidence="3" key="2">
    <citation type="submission" date="2021-12" db="EMBL/GenBank/DDBJ databases">
        <title>Resequencing data analysis of finger millet.</title>
        <authorList>
            <person name="Hatakeyama M."/>
            <person name="Aluri S."/>
            <person name="Balachadran M.T."/>
            <person name="Sivarajan S.R."/>
            <person name="Poveda L."/>
            <person name="Shimizu-Inatsugi R."/>
            <person name="Schlapbach R."/>
            <person name="Sreeman S.M."/>
            <person name="Shimizu K.K."/>
        </authorList>
    </citation>
    <scope>NUCLEOTIDE SEQUENCE</scope>
</reference>
<dbReference type="PANTHER" id="PTHR33110:SF134">
    <property type="entry name" value="OS09G0565350 PROTEIN"/>
    <property type="match status" value="1"/>
</dbReference>
<dbReference type="EMBL" id="BQKI01000007">
    <property type="protein sequence ID" value="GJM99567.1"/>
    <property type="molecule type" value="Genomic_DNA"/>
</dbReference>
<evidence type="ECO:0000256" key="1">
    <source>
        <dbReference type="SAM" id="MobiDB-lite"/>
    </source>
</evidence>
<dbReference type="InterPro" id="IPR036047">
    <property type="entry name" value="F-box-like_dom_sf"/>
</dbReference>
<gene>
    <name evidence="3" type="primary">ga16679</name>
    <name evidence="3" type="ORF">PR202_ga16679</name>
</gene>
<dbReference type="Gene3D" id="1.20.1280.50">
    <property type="match status" value="1"/>
</dbReference>
<comment type="caution">
    <text evidence="3">The sequence shown here is derived from an EMBL/GenBank/DDBJ whole genome shotgun (WGS) entry which is preliminary data.</text>
</comment>
<dbReference type="CDD" id="cd09917">
    <property type="entry name" value="F-box_SF"/>
    <property type="match status" value="1"/>
</dbReference>
<evidence type="ECO:0000259" key="2">
    <source>
        <dbReference type="Pfam" id="PF03478"/>
    </source>
</evidence>
<organism evidence="3 4">
    <name type="scientific">Eleusine coracana subsp. coracana</name>
    <dbReference type="NCBI Taxonomy" id="191504"/>
    <lineage>
        <taxon>Eukaryota</taxon>
        <taxon>Viridiplantae</taxon>
        <taxon>Streptophyta</taxon>
        <taxon>Embryophyta</taxon>
        <taxon>Tracheophyta</taxon>
        <taxon>Spermatophyta</taxon>
        <taxon>Magnoliopsida</taxon>
        <taxon>Liliopsida</taxon>
        <taxon>Poales</taxon>
        <taxon>Poaceae</taxon>
        <taxon>PACMAD clade</taxon>
        <taxon>Chloridoideae</taxon>
        <taxon>Cynodonteae</taxon>
        <taxon>Eleusininae</taxon>
        <taxon>Eleusine</taxon>
    </lineage>
</organism>
<dbReference type="PANTHER" id="PTHR33110">
    <property type="entry name" value="F-BOX/KELCH-REPEAT PROTEIN-RELATED"/>
    <property type="match status" value="1"/>
</dbReference>
<feature type="compositionally biased region" description="Basic and acidic residues" evidence="1">
    <location>
        <begin position="432"/>
        <end position="445"/>
    </location>
</feature>
<name>A0AAV5CN83_ELECO</name>
<protein>
    <recommendedName>
        <fullName evidence="2">KIB1-4 beta-propeller domain-containing protein</fullName>
    </recommendedName>
</protein>
<evidence type="ECO:0000313" key="3">
    <source>
        <dbReference type="EMBL" id="GJM99567.1"/>
    </source>
</evidence>
<dbReference type="InterPro" id="IPR005174">
    <property type="entry name" value="KIB1-4_b-propeller"/>
</dbReference>